<dbReference type="Gene3D" id="3.30.160.570">
    <property type="entry name" value="Ncd80 complex, Spc24 subunit"/>
    <property type="match status" value="1"/>
</dbReference>
<dbReference type="EnsemblMetazoa" id="XM_030993992">
    <property type="protein sequence ID" value="XP_030849852"/>
    <property type="gene ID" value="LOC105446038"/>
</dbReference>
<reference evidence="15" key="1">
    <citation type="submission" date="2015-02" db="EMBL/GenBank/DDBJ databases">
        <title>Genome sequencing for Strongylocentrotus purpuratus.</title>
        <authorList>
            <person name="Murali S."/>
            <person name="Liu Y."/>
            <person name="Vee V."/>
            <person name="English A."/>
            <person name="Wang M."/>
            <person name="Skinner E."/>
            <person name="Han Y."/>
            <person name="Muzny D.M."/>
            <person name="Worley K.C."/>
            <person name="Gibbs R.A."/>
        </authorList>
    </citation>
    <scope>NUCLEOTIDE SEQUENCE</scope>
</reference>
<dbReference type="AlphaFoldDB" id="A0A7M7PGC0"/>
<dbReference type="OrthoDB" id="6432863at2759"/>
<dbReference type="GO" id="GO:0007059">
    <property type="term" value="P:chromosome segregation"/>
    <property type="evidence" value="ECO:0000318"/>
    <property type="project" value="GO_Central"/>
</dbReference>
<keyword evidence="3 12" id="KW-0158">Chromosome</keyword>
<evidence type="ECO:0000256" key="10">
    <source>
        <dbReference type="ARBA" id="ARBA00023328"/>
    </source>
</evidence>
<keyword evidence="7 13" id="KW-0175">Coiled coil</keyword>
<evidence type="ECO:0000256" key="7">
    <source>
        <dbReference type="ARBA" id="ARBA00023054"/>
    </source>
</evidence>
<dbReference type="OMA" id="EHEPNEL"/>
<comment type="subcellular location">
    <subcellularLocation>
        <location evidence="12">Nucleus</location>
    </subcellularLocation>
    <subcellularLocation>
        <location evidence="12">Chromosome</location>
        <location evidence="12">Centromere</location>
        <location evidence="12">Kinetochore</location>
    </subcellularLocation>
</comment>
<name>A0A7M7PGC0_STRPU</name>
<dbReference type="PANTHER" id="PTHR22142">
    <property type="match status" value="1"/>
</dbReference>
<evidence type="ECO:0000256" key="9">
    <source>
        <dbReference type="ARBA" id="ARBA00023306"/>
    </source>
</evidence>
<evidence type="ECO:0000256" key="3">
    <source>
        <dbReference type="ARBA" id="ARBA00022454"/>
    </source>
</evidence>
<keyword evidence="4 12" id="KW-0132">Cell division</keyword>
<dbReference type="InterPro" id="IPR013252">
    <property type="entry name" value="Ndc80_Spc24"/>
</dbReference>
<keyword evidence="8 12" id="KW-0539">Nucleus</keyword>
<dbReference type="KEGG" id="spu:105446038"/>
<dbReference type="InParanoid" id="A0A7M7PGC0"/>
<dbReference type="GO" id="GO:0051301">
    <property type="term" value="P:cell division"/>
    <property type="evidence" value="ECO:0007669"/>
    <property type="project" value="UniProtKB-UniRule"/>
</dbReference>
<accession>A0A7M7PGC0</accession>
<dbReference type="GO" id="GO:0005634">
    <property type="term" value="C:nucleus"/>
    <property type="evidence" value="ECO:0007669"/>
    <property type="project" value="UniProtKB-SubCell"/>
</dbReference>
<protein>
    <recommendedName>
        <fullName evidence="2 12">Kinetochore protein Spc24</fullName>
    </recommendedName>
</protein>
<evidence type="ECO:0000313" key="15">
    <source>
        <dbReference type="Proteomes" id="UP000007110"/>
    </source>
</evidence>
<evidence type="ECO:0000256" key="5">
    <source>
        <dbReference type="ARBA" id="ARBA00022776"/>
    </source>
</evidence>
<evidence type="ECO:0000256" key="8">
    <source>
        <dbReference type="ARBA" id="ARBA00023242"/>
    </source>
</evidence>
<sequence>MVNMASVEGIVDCLLQGQLETAMDNIHDILTQPEEVNGIKEFSILIQEAARQEEIHRSHIKDVLKAYISMKNNMESVIAEDKSADAIGEEINLLQTQHQKALQTSEAAKEQCQALNEEREKMHAEQEALSQKRETVKEDTTQVLPKTRYNVSLYSCITGIKWDYDCKPDEIKGYVSTSKDVRPFSLDCKQHSKFFTTNYLWDLVEAAVEAK</sequence>
<proteinExistence type="inferred from homology"/>
<evidence type="ECO:0000256" key="4">
    <source>
        <dbReference type="ARBA" id="ARBA00022618"/>
    </source>
</evidence>
<evidence type="ECO:0000256" key="6">
    <source>
        <dbReference type="ARBA" id="ARBA00022838"/>
    </source>
</evidence>
<comment type="subunit">
    <text evidence="12">Component of the NDC80 complex.</text>
</comment>
<evidence type="ECO:0000256" key="12">
    <source>
        <dbReference type="RuleBase" id="RU368011"/>
    </source>
</evidence>
<dbReference type="PANTHER" id="PTHR22142:SF2">
    <property type="entry name" value="KINETOCHORE PROTEIN SPC24"/>
    <property type="match status" value="1"/>
</dbReference>
<dbReference type="GeneID" id="105446038"/>
<evidence type="ECO:0000313" key="14">
    <source>
        <dbReference type="EnsemblMetazoa" id="XP_030849852"/>
    </source>
</evidence>
<keyword evidence="6 12" id="KW-0995">Kinetochore</keyword>
<dbReference type="RefSeq" id="XP_030849852.1">
    <property type="nucleotide sequence ID" value="XM_030993992.1"/>
</dbReference>
<evidence type="ECO:0000256" key="1">
    <source>
        <dbReference type="ARBA" id="ARBA00007804"/>
    </source>
</evidence>
<dbReference type="Pfam" id="PF08286">
    <property type="entry name" value="Spc24"/>
    <property type="match status" value="1"/>
</dbReference>
<dbReference type="GO" id="GO:0031262">
    <property type="term" value="C:Ndc80 complex"/>
    <property type="evidence" value="ECO:0000318"/>
    <property type="project" value="GO_Central"/>
</dbReference>
<keyword evidence="15" id="KW-1185">Reference proteome</keyword>
<comment type="function">
    <text evidence="11">Acts as a component of the essential kinetochore-associated NDC80 complex, which is required for chromosome segregation and spindle checkpoint activity. Required for kinetochore integrity and the organization of stable microtubule binding sites in the outer plate of the kinetochore. The NDC80 complex synergistically enhances the affinity of the SKA1 complex for microtubules and may allow the NDC80 complex to track depolymerizing microtubules.</text>
</comment>
<dbReference type="CDD" id="cd11565">
    <property type="entry name" value="RWD_Spc24"/>
    <property type="match status" value="1"/>
</dbReference>
<keyword evidence="10 12" id="KW-0137">Centromere</keyword>
<comment type="similarity">
    <text evidence="1 12">Belongs to the SPC24 family.</text>
</comment>
<dbReference type="Proteomes" id="UP000007110">
    <property type="component" value="Unassembled WGS sequence"/>
</dbReference>
<evidence type="ECO:0000256" key="13">
    <source>
        <dbReference type="SAM" id="Coils"/>
    </source>
</evidence>
<keyword evidence="5 12" id="KW-0498">Mitosis</keyword>
<evidence type="ECO:0000256" key="11">
    <source>
        <dbReference type="ARBA" id="ARBA00045419"/>
    </source>
</evidence>
<feature type="coiled-coil region" evidence="13">
    <location>
        <begin position="91"/>
        <end position="139"/>
    </location>
</feature>
<keyword evidence="9 12" id="KW-0131">Cell cycle</keyword>
<reference evidence="14" key="2">
    <citation type="submission" date="2021-01" db="UniProtKB">
        <authorList>
            <consortium name="EnsemblMetazoa"/>
        </authorList>
    </citation>
    <scope>IDENTIFICATION</scope>
</reference>
<evidence type="ECO:0000256" key="2">
    <source>
        <dbReference type="ARBA" id="ARBA00013690"/>
    </source>
</evidence>
<organism evidence="14 15">
    <name type="scientific">Strongylocentrotus purpuratus</name>
    <name type="common">Purple sea urchin</name>
    <dbReference type="NCBI Taxonomy" id="7668"/>
    <lineage>
        <taxon>Eukaryota</taxon>
        <taxon>Metazoa</taxon>
        <taxon>Echinodermata</taxon>
        <taxon>Eleutherozoa</taxon>
        <taxon>Echinozoa</taxon>
        <taxon>Echinoidea</taxon>
        <taxon>Euechinoidea</taxon>
        <taxon>Echinacea</taxon>
        <taxon>Camarodonta</taxon>
        <taxon>Echinidea</taxon>
        <taxon>Strongylocentrotidae</taxon>
        <taxon>Strongylocentrotus</taxon>
    </lineage>
</organism>